<accession>A0A6A6ER40</accession>
<dbReference type="Proteomes" id="UP000800200">
    <property type="component" value="Unassembled WGS sequence"/>
</dbReference>
<dbReference type="Pfam" id="PF20174">
    <property type="entry name" value="DUF6540"/>
    <property type="match status" value="1"/>
</dbReference>
<evidence type="ECO:0000313" key="2">
    <source>
        <dbReference type="Proteomes" id="UP000800200"/>
    </source>
</evidence>
<dbReference type="InterPro" id="IPR046670">
    <property type="entry name" value="DUF6540"/>
</dbReference>
<sequence length="155" mass="17647">MSYLAVYVTVYEHKGEIYRGYTREFLRHSGIVVDNGDNTFEIFHVTGTPGIGLTFHRVPNWKDPRQETARLLSMDFVVWIPKNRYSELESLFRGIEIKVSKTWNCQNWVQEGLDAMVAAGLMSEAERDAAVQKQMAAVTGPFTTETPNTQALKDN</sequence>
<dbReference type="AlphaFoldDB" id="A0A6A6ER40"/>
<organism evidence="1 2">
    <name type="scientific">Zopfia rhizophila CBS 207.26</name>
    <dbReference type="NCBI Taxonomy" id="1314779"/>
    <lineage>
        <taxon>Eukaryota</taxon>
        <taxon>Fungi</taxon>
        <taxon>Dikarya</taxon>
        <taxon>Ascomycota</taxon>
        <taxon>Pezizomycotina</taxon>
        <taxon>Dothideomycetes</taxon>
        <taxon>Dothideomycetes incertae sedis</taxon>
        <taxon>Zopfiaceae</taxon>
        <taxon>Zopfia</taxon>
    </lineage>
</organism>
<reference evidence="1" key="1">
    <citation type="journal article" date="2020" name="Stud. Mycol.">
        <title>101 Dothideomycetes genomes: a test case for predicting lifestyles and emergence of pathogens.</title>
        <authorList>
            <person name="Haridas S."/>
            <person name="Albert R."/>
            <person name="Binder M."/>
            <person name="Bloem J."/>
            <person name="Labutti K."/>
            <person name="Salamov A."/>
            <person name="Andreopoulos B."/>
            <person name="Baker S."/>
            <person name="Barry K."/>
            <person name="Bills G."/>
            <person name="Bluhm B."/>
            <person name="Cannon C."/>
            <person name="Castanera R."/>
            <person name="Culley D."/>
            <person name="Daum C."/>
            <person name="Ezra D."/>
            <person name="Gonzalez J."/>
            <person name="Henrissat B."/>
            <person name="Kuo A."/>
            <person name="Liang C."/>
            <person name="Lipzen A."/>
            <person name="Lutzoni F."/>
            <person name="Magnuson J."/>
            <person name="Mondo S."/>
            <person name="Nolan M."/>
            <person name="Ohm R."/>
            <person name="Pangilinan J."/>
            <person name="Park H.-J."/>
            <person name="Ramirez L."/>
            <person name="Alfaro M."/>
            <person name="Sun H."/>
            <person name="Tritt A."/>
            <person name="Yoshinaga Y."/>
            <person name="Zwiers L.-H."/>
            <person name="Turgeon B."/>
            <person name="Goodwin S."/>
            <person name="Spatafora J."/>
            <person name="Crous P."/>
            <person name="Grigoriev I."/>
        </authorList>
    </citation>
    <scope>NUCLEOTIDE SEQUENCE</scope>
    <source>
        <strain evidence="1">CBS 207.26</strain>
    </source>
</reference>
<protein>
    <submittedName>
        <fullName evidence="1">Uncharacterized protein</fullName>
    </submittedName>
</protein>
<keyword evidence="2" id="KW-1185">Reference proteome</keyword>
<proteinExistence type="predicted"/>
<dbReference type="OrthoDB" id="37659at2759"/>
<dbReference type="EMBL" id="ML994613">
    <property type="protein sequence ID" value="KAF2193625.1"/>
    <property type="molecule type" value="Genomic_DNA"/>
</dbReference>
<evidence type="ECO:0000313" key="1">
    <source>
        <dbReference type="EMBL" id="KAF2193625.1"/>
    </source>
</evidence>
<name>A0A6A6ER40_9PEZI</name>
<gene>
    <name evidence="1" type="ORF">K469DRAFT_712414</name>
</gene>